<feature type="compositionally biased region" description="Polar residues" evidence="1">
    <location>
        <begin position="492"/>
        <end position="507"/>
    </location>
</feature>
<keyword evidence="3" id="KW-1185">Reference proteome</keyword>
<evidence type="ECO:0000313" key="3">
    <source>
        <dbReference type="Proteomes" id="UP001175227"/>
    </source>
</evidence>
<comment type="caution">
    <text evidence="2">The sequence shown here is derived from an EMBL/GenBank/DDBJ whole genome shotgun (WGS) entry which is preliminary data.</text>
</comment>
<gene>
    <name evidence="2" type="ORF">IW261DRAFT_1567747</name>
</gene>
<proteinExistence type="predicted"/>
<sequence>MNTLLGTSPPQTPPLDQITTHTYVSDSDSDNYIMSTPYLSVAQNGEAQVTASTSSKNGPRISAGEVAHGTLHCFPTAAQKWRVTYHPMVTEKAIMPYLAPGFSDNAKLNGFYYQNSDHYNEYTPTEFRAAAHQCFFMATWHLDVCCTLDCLSQGDGSFVDFYNAVLTQNHYLEGNPEHVEDALLISTLKKGMHIDLSECCSDPDTELSKIFTAISNGTADATKEQTITQWVKLVEIEDEKLYHECVWNQRDTHNAINDLGLKHLHTNTFQSNATFTAPPQSLPASILLYHGNNTYNHQGNNVGTVRPANQYAALSPSNQFSSRSYIQNSHLTPCYNKNERWIMFFLTHFCINCRLPFQNHRKRDNVCEPCPAANYEICDVNFINQWVQAHPNGFENHRIPDPNIPTHAPKIIDTVDMVNAVECVQHNNPGTVIPPFFLSLAQNYAVSPTSSSNSIPIGQPSHIAPIQSIPHNYVAPILHSHAFPTPDPSYDCPSSRTEQLDCSRTYS</sequence>
<organism evidence="2 3">
    <name type="scientific">Armillaria novae-zelandiae</name>
    <dbReference type="NCBI Taxonomy" id="153914"/>
    <lineage>
        <taxon>Eukaryota</taxon>
        <taxon>Fungi</taxon>
        <taxon>Dikarya</taxon>
        <taxon>Basidiomycota</taxon>
        <taxon>Agaricomycotina</taxon>
        <taxon>Agaricomycetes</taxon>
        <taxon>Agaricomycetidae</taxon>
        <taxon>Agaricales</taxon>
        <taxon>Marasmiineae</taxon>
        <taxon>Physalacriaceae</taxon>
        <taxon>Armillaria</taxon>
    </lineage>
</organism>
<dbReference type="EMBL" id="JAUEPR010000022">
    <property type="protein sequence ID" value="KAK0475938.1"/>
    <property type="molecule type" value="Genomic_DNA"/>
</dbReference>
<accession>A0AA39P1P9</accession>
<reference evidence="2" key="1">
    <citation type="submission" date="2023-06" db="EMBL/GenBank/DDBJ databases">
        <authorList>
            <consortium name="Lawrence Berkeley National Laboratory"/>
            <person name="Ahrendt S."/>
            <person name="Sahu N."/>
            <person name="Indic B."/>
            <person name="Wong-Bajracharya J."/>
            <person name="Merenyi Z."/>
            <person name="Ke H.-M."/>
            <person name="Monk M."/>
            <person name="Kocsube S."/>
            <person name="Drula E."/>
            <person name="Lipzen A."/>
            <person name="Balint B."/>
            <person name="Henrissat B."/>
            <person name="Andreopoulos B."/>
            <person name="Martin F.M."/>
            <person name="Harder C.B."/>
            <person name="Rigling D."/>
            <person name="Ford K.L."/>
            <person name="Foster G.D."/>
            <person name="Pangilinan J."/>
            <person name="Papanicolaou A."/>
            <person name="Barry K."/>
            <person name="LaButti K."/>
            <person name="Viragh M."/>
            <person name="Koriabine M."/>
            <person name="Yan M."/>
            <person name="Riley R."/>
            <person name="Champramary S."/>
            <person name="Plett K.L."/>
            <person name="Tsai I.J."/>
            <person name="Slot J."/>
            <person name="Sipos G."/>
            <person name="Plett J."/>
            <person name="Nagy L.G."/>
            <person name="Grigoriev I.V."/>
        </authorList>
    </citation>
    <scope>NUCLEOTIDE SEQUENCE</scope>
    <source>
        <strain evidence="2">ICMP 16352</strain>
    </source>
</reference>
<feature type="region of interest" description="Disordered" evidence="1">
    <location>
        <begin position="488"/>
        <end position="507"/>
    </location>
</feature>
<evidence type="ECO:0000256" key="1">
    <source>
        <dbReference type="SAM" id="MobiDB-lite"/>
    </source>
</evidence>
<protein>
    <submittedName>
        <fullName evidence="2">Uncharacterized protein</fullName>
    </submittedName>
</protein>
<evidence type="ECO:0000313" key="2">
    <source>
        <dbReference type="EMBL" id="KAK0475938.1"/>
    </source>
</evidence>
<dbReference type="AlphaFoldDB" id="A0AA39P1P9"/>
<dbReference type="Proteomes" id="UP001175227">
    <property type="component" value="Unassembled WGS sequence"/>
</dbReference>
<name>A0AA39P1P9_9AGAR</name>